<evidence type="ECO:0000256" key="1">
    <source>
        <dbReference type="SAM" id="MobiDB-lite"/>
    </source>
</evidence>
<dbReference type="EMBL" id="KE747817">
    <property type="protein sequence ID" value="RMZ69005.1"/>
    <property type="molecule type" value="Genomic_DNA"/>
</dbReference>
<evidence type="ECO:0000313" key="2">
    <source>
        <dbReference type="EMBL" id="RMZ69005.1"/>
    </source>
</evidence>
<dbReference type="AlphaFoldDB" id="A0A3M7M3B2"/>
<protein>
    <submittedName>
        <fullName evidence="2">Major facilitator superfamily domain general substrate transporter</fullName>
    </submittedName>
</protein>
<reference evidence="2 3" key="1">
    <citation type="journal article" date="2014" name="PLoS ONE">
        <title>De novo Genome Assembly of the Fungal Plant Pathogen Pyrenophora semeniperda.</title>
        <authorList>
            <person name="Soliai M.M."/>
            <person name="Meyer S.E."/>
            <person name="Udall J.A."/>
            <person name="Elzinga D.E."/>
            <person name="Hermansen R.A."/>
            <person name="Bodily P.M."/>
            <person name="Hart A.A."/>
            <person name="Coleman C.E."/>
        </authorList>
    </citation>
    <scope>NUCLEOTIDE SEQUENCE [LARGE SCALE GENOMIC DNA]</scope>
    <source>
        <strain evidence="2 3">CCB06</strain>
        <tissue evidence="2">Mycelium</tissue>
    </source>
</reference>
<dbReference type="Proteomes" id="UP000265663">
    <property type="component" value="Unassembled WGS sequence"/>
</dbReference>
<keyword evidence="3" id="KW-1185">Reference proteome</keyword>
<gene>
    <name evidence="2" type="ORF">GMOD_00002909</name>
</gene>
<evidence type="ECO:0000313" key="3">
    <source>
        <dbReference type="Proteomes" id="UP000265663"/>
    </source>
</evidence>
<feature type="compositionally biased region" description="Polar residues" evidence="1">
    <location>
        <begin position="441"/>
        <end position="452"/>
    </location>
</feature>
<organism evidence="2 3">
    <name type="scientific">Pyrenophora seminiperda CCB06</name>
    <dbReference type="NCBI Taxonomy" id="1302712"/>
    <lineage>
        <taxon>Eukaryota</taxon>
        <taxon>Fungi</taxon>
        <taxon>Dikarya</taxon>
        <taxon>Ascomycota</taxon>
        <taxon>Pezizomycotina</taxon>
        <taxon>Dothideomycetes</taxon>
        <taxon>Pleosporomycetidae</taxon>
        <taxon>Pleosporales</taxon>
        <taxon>Pleosporineae</taxon>
        <taxon>Pleosporaceae</taxon>
        <taxon>Pyrenophora</taxon>
    </lineage>
</organism>
<accession>A0A3M7M3B2</accession>
<proteinExistence type="predicted"/>
<name>A0A3M7M3B2_9PLEO</name>
<feature type="region of interest" description="Disordered" evidence="1">
    <location>
        <begin position="437"/>
        <end position="460"/>
    </location>
</feature>
<sequence length="552" mass="63902">MHYGLRCSVLGSSPHFILHVHKRKSAPPLHRTIEARRKNLLKPSNAVPPSSSRQPTACHRLLLAQIQLATGYWLLDTGYWTLDQLEVNMSAIGAQDEPKAFEILSTEVNQLILRELKDSDKDIASYRMICRTTRDVIDGDHIFWRAVFGKKYDVKCGLSTRQMQALYYSRAYLLRRGRQFDFFRGRLPGERKVVEMLQTLIIESFEGTAANDYGIHNSKNLLHLREFMRTSHILNSARRAPEPKAHEPQDVDARLAATKIMLFQLIFGMDDLEHEIFAFEESQQIAYRHGTVYKIFRMNDRYLNLEWVLESMNYWRKHMGYTLMKTLVRVLPKLAQEDWPSAWRRPITQGEQRLSRNWKGAFAFVDNYDDFYRMSQGDLEGTYFDCGIGLVDPDRDEHFLYSIELDFADKSRLPSGKQLDWPVPFEECLESLDNDAGKNGLRNSGPYQPQKTKSIHFTGKGKSSWDEYKTLGWLNPLPPQGGIPGWQRITFMSHYLTDYSHASIENAMAYEGVVLPGGRMIIGHYWKAFDPKGVRPHDSGPFIMWAAYDPEE</sequence>
<dbReference type="OrthoDB" id="3971593at2759"/>